<evidence type="ECO:0000256" key="1">
    <source>
        <dbReference type="SAM" id="SignalP"/>
    </source>
</evidence>
<gene>
    <name evidence="2" type="ORF">SAMN06265380_102137</name>
</gene>
<dbReference type="AlphaFoldDB" id="A0A521C569"/>
<dbReference type="Proteomes" id="UP000319555">
    <property type="component" value="Unassembled WGS sequence"/>
</dbReference>
<evidence type="ECO:0008006" key="4">
    <source>
        <dbReference type="Google" id="ProtNLM"/>
    </source>
</evidence>
<dbReference type="EMBL" id="FXTE01000002">
    <property type="protein sequence ID" value="SMO54572.1"/>
    <property type="molecule type" value="Genomic_DNA"/>
</dbReference>
<name>A0A521C569_9RHOB</name>
<evidence type="ECO:0000313" key="2">
    <source>
        <dbReference type="EMBL" id="SMO54572.1"/>
    </source>
</evidence>
<proteinExistence type="predicted"/>
<protein>
    <recommendedName>
        <fullName evidence="4">Protease inhibitor Inh</fullName>
    </recommendedName>
</protein>
<sequence>MKNVFTLAIAACLVLGSALVAEAKDIKKEQDFLNAVAGKKLVDGGTWVLISPDGKISGQTSDKVKFSGAWAWNKRFWCRTLVVGGNQIPQDCQKVTLEGNQVTFTRNKGKGDSGGTYTITN</sequence>
<evidence type="ECO:0000313" key="3">
    <source>
        <dbReference type="Proteomes" id="UP000319555"/>
    </source>
</evidence>
<reference evidence="2 3" key="1">
    <citation type="submission" date="2017-05" db="EMBL/GenBank/DDBJ databases">
        <authorList>
            <person name="Varghese N."/>
            <person name="Submissions S."/>
        </authorList>
    </citation>
    <scope>NUCLEOTIDE SEQUENCE [LARGE SCALE GENOMIC DNA]</scope>
    <source>
        <strain evidence="2 3">DSM 28009</strain>
    </source>
</reference>
<dbReference type="OrthoDB" id="7874348at2"/>
<feature type="signal peptide" evidence="1">
    <location>
        <begin position="1"/>
        <end position="23"/>
    </location>
</feature>
<dbReference type="RefSeq" id="WP_142635434.1">
    <property type="nucleotide sequence ID" value="NZ_FXTE01000002.1"/>
</dbReference>
<feature type="chain" id="PRO_5022131287" description="Protease inhibitor Inh" evidence="1">
    <location>
        <begin position="24"/>
        <end position="121"/>
    </location>
</feature>
<accession>A0A521C569</accession>
<organism evidence="2 3">
    <name type="scientific">Ruegeria faecimaris</name>
    <dbReference type="NCBI Taxonomy" id="686389"/>
    <lineage>
        <taxon>Bacteria</taxon>
        <taxon>Pseudomonadati</taxon>
        <taxon>Pseudomonadota</taxon>
        <taxon>Alphaproteobacteria</taxon>
        <taxon>Rhodobacterales</taxon>
        <taxon>Roseobacteraceae</taxon>
        <taxon>Ruegeria</taxon>
    </lineage>
</organism>
<keyword evidence="3" id="KW-1185">Reference proteome</keyword>
<keyword evidence="1" id="KW-0732">Signal</keyword>